<organism evidence="1 2">
    <name type="scientific">Plakobranchus ocellatus</name>
    <dbReference type="NCBI Taxonomy" id="259542"/>
    <lineage>
        <taxon>Eukaryota</taxon>
        <taxon>Metazoa</taxon>
        <taxon>Spiralia</taxon>
        <taxon>Lophotrochozoa</taxon>
        <taxon>Mollusca</taxon>
        <taxon>Gastropoda</taxon>
        <taxon>Heterobranchia</taxon>
        <taxon>Euthyneura</taxon>
        <taxon>Panpulmonata</taxon>
        <taxon>Sacoglossa</taxon>
        <taxon>Placobranchoidea</taxon>
        <taxon>Plakobranchidae</taxon>
        <taxon>Plakobranchus</taxon>
    </lineage>
</organism>
<comment type="caution">
    <text evidence="1">The sequence shown here is derived from an EMBL/GenBank/DDBJ whole genome shotgun (WGS) entry which is preliminary data.</text>
</comment>
<dbReference type="Proteomes" id="UP000735302">
    <property type="component" value="Unassembled WGS sequence"/>
</dbReference>
<gene>
    <name evidence="1" type="ORF">PoB_001296400</name>
</gene>
<proteinExistence type="predicted"/>
<keyword evidence="2" id="KW-1185">Reference proteome</keyword>
<accession>A0AAV3YTR7</accession>
<name>A0AAV3YTR7_9GAST</name>
<dbReference type="EMBL" id="BLXT01001518">
    <property type="protein sequence ID" value="GFN86458.1"/>
    <property type="molecule type" value="Genomic_DNA"/>
</dbReference>
<evidence type="ECO:0000313" key="2">
    <source>
        <dbReference type="Proteomes" id="UP000735302"/>
    </source>
</evidence>
<evidence type="ECO:0000313" key="1">
    <source>
        <dbReference type="EMBL" id="GFN86458.1"/>
    </source>
</evidence>
<reference evidence="1 2" key="1">
    <citation type="journal article" date="2021" name="Elife">
        <title>Chloroplast acquisition without the gene transfer in kleptoplastic sea slugs, Plakobranchus ocellatus.</title>
        <authorList>
            <person name="Maeda T."/>
            <person name="Takahashi S."/>
            <person name="Yoshida T."/>
            <person name="Shimamura S."/>
            <person name="Takaki Y."/>
            <person name="Nagai Y."/>
            <person name="Toyoda A."/>
            <person name="Suzuki Y."/>
            <person name="Arimoto A."/>
            <person name="Ishii H."/>
            <person name="Satoh N."/>
            <person name="Nishiyama T."/>
            <person name="Hasebe M."/>
            <person name="Maruyama T."/>
            <person name="Minagawa J."/>
            <person name="Obokata J."/>
            <person name="Shigenobu S."/>
        </authorList>
    </citation>
    <scope>NUCLEOTIDE SEQUENCE [LARGE SCALE GENOMIC DNA]</scope>
</reference>
<sequence length="77" mass="8599">MDARELFGSVVDERSITGKLHHQSRFRVDRVNTAAARLTLKQILRPPGRLQSGICGHHRDSRVFGAAAILTLEFFLG</sequence>
<dbReference type="AlphaFoldDB" id="A0AAV3YTR7"/>
<protein>
    <submittedName>
        <fullName evidence="1">Uncharacterized protein</fullName>
    </submittedName>
</protein>